<organism evidence="2 3">
    <name type="scientific">Lactobacillus rodentium</name>
    <dbReference type="NCBI Taxonomy" id="947835"/>
    <lineage>
        <taxon>Bacteria</taxon>
        <taxon>Bacillati</taxon>
        <taxon>Bacillota</taxon>
        <taxon>Bacilli</taxon>
        <taxon>Lactobacillales</taxon>
        <taxon>Lactobacillaceae</taxon>
        <taxon>Lactobacillus</taxon>
    </lineage>
</organism>
<gene>
    <name evidence="2" type="ORF">LrDSM24759_11440</name>
</gene>
<evidence type="ECO:0000313" key="3">
    <source>
        <dbReference type="Proteomes" id="UP000257317"/>
    </source>
</evidence>
<proteinExistence type="predicted"/>
<comment type="caution">
    <text evidence="2">The sequence shown here is derived from an EMBL/GenBank/DDBJ whole genome shotgun (WGS) entry which is preliminary data.</text>
</comment>
<keyword evidence="3" id="KW-1185">Reference proteome</keyword>
<keyword evidence="1" id="KW-0812">Transmembrane</keyword>
<protein>
    <submittedName>
        <fullName evidence="2">Uncharacterized protein</fullName>
    </submittedName>
</protein>
<dbReference type="OrthoDB" id="2303391at2"/>
<evidence type="ECO:0000313" key="2">
    <source>
        <dbReference type="EMBL" id="GBG05230.1"/>
    </source>
</evidence>
<sequence>MLLLYILIGLYFVGYSLYSWYWQAVIELRAHYRIASVIWALLFLVIVFSMDYFSNPSLGLNALVAVFILMSIVDGFSGFAKKRLVVSGYFRRTVKYSDIERVTIIPVPTSRKPTTMVIFQTQKNTAFTLRFSKKLEVIILAIQTYIGKETPIEIRKII</sequence>
<name>A0A2Z6TFZ9_9LACO</name>
<keyword evidence="1" id="KW-1133">Transmembrane helix</keyword>
<dbReference type="RefSeq" id="WP_117118560.1">
    <property type="nucleotide sequence ID" value="NZ_BFBY01000009.1"/>
</dbReference>
<keyword evidence="1" id="KW-0472">Membrane</keyword>
<reference evidence="3" key="1">
    <citation type="submission" date="2018-03" db="EMBL/GenBank/DDBJ databases">
        <title>New taxa in the Lactobacillus gasseri group.</title>
        <authorList>
            <person name="Tanizawa Y."/>
            <person name="Tohno M."/>
            <person name="Endo A."/>
            <person name="Arita M."/>
        </authorList>
    </citation>
    <scope>NUCLEOTIDE SEQUENCE [LARGE SCALE GENOMIC DNA]</scope>
    <source>
        <strain evidence="3">DSM 24759</strain>
    </source>
</reference>
<evidence type="ECO:0000256" key="1">
    <source>
        <dbReference type="SAM" id="Phobius"/>
    </source>
</evidence>
<dbReference type="Proteomes" id="UP000257317">
    <property type="component" value="Unassembled WGS sequence"/>
</dbReference>
<feature type="transmembrane region" description="Helical" evidence="1">
    <location>
        <begin position="34"/>
        <end position="53"/>
    </location>
</feature>
<dbReference type="AlphaFoldDB" id="A0A2Z6TFZ9"/>
<feature type="transmembrane region" description="Helical" evidence="1">
    <location>
        <begin position="59"/>
        <end position="80"/>
    </location>
</feature>
<accession>A0A2Z6TFZ9</accession>
<dbReference type="EMBL" id="BFBY01000009">
    <property type="protein sequence ID" value="GBG05230.1"/>
    <property type="molecule type" value="Genomic_DNA"/>
</dbReference>
<feature type="transmembrane region" description="Helical" evidence="1">
    <location>
        <begin position="6"/>
        <end position="22"/>
    </location>
</feature>